<organism evidence="1 2">
    <name type="scientific">Lupinus albus</name>
    <name type="common">White lupine</name>
    <name type="synonym">Lupinus termis</name>
    <dbReference type="NCBI Taxonomy" id="3870"/>
    <lineage>
        <taxon>Eukaryota</taxon>
        <taxon>Viridiplantae</taxon>
        <taxon>Streptophyta</taxon>
        <taxon>Embryophyta</taxon>
        <taxon>Tracheophyta</taxon>
        <taxon>Spermatophyta</taxon>
        <taxon>Magnoliopsida</taxon>
        <taxon>eudicotyledons</taxon>
        <taxon>Gunneridae</taxon>
        <taxon>Pentapetalae</taxon>
        <taxon>rosids</taxon>
        <taxon>fabids</taxon>
        <taxon>Fabales</taxon>
        <taxon>Fabaceae</taxon>
        <taxon>Papilionoideae</taxon>
        <taxon>50 kb inversion clade</taxon>
        <taxon>genistoids sensu lato</taxon>
        <taxon>core genistoids</taxon>
        <taxon>Genisteae</taxon>
        <taxon>Lupinus</taxon>
    </lineage>
</organism>
<sequence>MGFQNTHSYIYPELLVPMINIMYKNNNPSVAPGFSTTRPLEESLPRLLRLKRGKLELCPNWIKLVF</sequence>
<accession>A0A6A4NFV8</accession>
<dbReference type="Proteomes" id="UP000447434">
    <property type="component" value="Chromosome 23"/>
</dbReference>
<protein>
    <submittedName>
        <fullName evidence="1">Uncharacterized protein</fullName>
    </submittedName>
</protein>
<keyword evidence="2" id="KW-1185">Reference proteome</keyword>
<dbReference type="EMBL" id="WOCE01000023">
    <property type="protein sequence ID" value="KAE9587661.1"/>
    <property type="molecule type" value="Genomic_DNA"/>
</dbReference>
<evidence type="ECO:0000313" key="1">
    <source>
        <dbReference type="EMBL" id="KAE9587661.1"/>
    </source>
</evidence>
<evidence type="ECO:0000313" key="2">
    <source>
        <dbReference type="Proteomes" id="UP000447434"/>
    </source>
</evidence>
<proteinExistence type="predicted"/>
<dbReference type="AlphaFoldDB" id="A0A6A4NFV8"/>
<reference evidence="2" key="1">
    <citation type="journal article" date="2020" name="Nat. Commun.">
        <title>Genome sequence of the cluster root forming white lupin.</title>
        <authorList>
            <person name="Hufnagel B."/>
            <person name="Marques A."/>
            <person name="Soriano A."/>
            <person name="Marques L."/>
            <person name="Divol F."/>
            <person name="Doumas P."/>
            <person name="Sallet E."/>
            <person name="Mancinotti D."/>
            <person name="Carrere S."/>
            <person name="Marande W."/>
            <person name="Arribat S."/>
            <person name="Keller J."/>
            <person name="Huneau C."/>
            <person name="Blein T."/>
            <person name="Aime D."/>
            <person name="Laguerre M."/>
            <person name="Taylor J."/>
            <person name="Schubert V."/>
            <person name="Nelson M."/>
            <person name="Geu-Flores F."/>
            <person name="Crespi M."/>
            <person name="Gallardo-Guerrero K."/>
            <person name="Delaux P.-M."/>
            <person name="Salse J."/>
            <person name="Berges H."/>
            <person name="Guyot R."/>
            <person name="Gouzy J."/>
            <person name="Peret B."/>
        </authorList>
    </citation>
    <scope>NUCLEOTIDE SEQUENCE [LARGE SCALE GENOMIC DNA]</scope>
    <source>
        <strain evidence="2">cv. Amiga</strain>
    </source>
</reference>
<gene>
    <name evidence="1" type="ORF">Lalb_Chr23g0276301</name>
</gene>
<name>A0A6A4NFV8_LUPAL</name>
<comment type="caution">
    <text evidence="1">The sequence shown here is derived from an EMBL/GenBank/DDBJ whole genome shotgun (WGS) entry which is preliminary data.</text>
</comment>